<reference evidence="6 7" key="1">
    <citation type="submission" date="2018-05" db="EMBL/GenBank/DDBJ databases">
        <title>Reference genomes for bee gut microbiota database.</title>
        <authorList>
            <person name="Ellegaard K.M."/>
        </authorList>
    </citation>
    <scope>NUCLEOTIDE SEQUENCE [LARGE SCALE GENOMIC DNA]</scope>
    <source>
        <strain evidence="6 7">ESL0200</strain>
    </source>
</reference>
<dbReference type="PRINTS" id="PR00036">
    <property type="entry name" value="HTHLACI"/>
</dbReference>
<dbReference type="Gene3D" id="3.40.50.2300">
    <property type="match status" value="2"/>
</dbReference>
<dbReference type="Pfam" id="PF13377">
    <property type="entry name" value="Peripla_BP_3"/>
    <property type="match status" value="1"/>
</dbReference>
<evidence type="ECO:0000256" key="3">
    <source>
        <dbReference type="ARBA" id="ARBA00023125"/>
    </source>
</evidence>
<keyword evidence="1" id="KW-0678">Repressor</keyword>
<evidence type="ECO:0000256" key="1">
    <source>
        <dbReference type="ARBA" id="ARBA00022491"/>
    </source>
</evidence>
<evidence type="ECO:0000259" key="5">
    <source>
        <dbReference type="PROSITE" id="PS50932"/>
    </source>
</evidence>
<dbReference type="Proteomes" id="UP000247744">
    <property type="component" value="Unassembled WGS sequence"/>
</dbReference>
<dbReference type="InterPro" id="IPR028082">
    <property type="entry name" value="Peripla_BP_I"/>
</dbReference>
<keyword evidence="4" id="KW-0804">Transcription</keyword>
<dbReference type="SMART" id="SM00354">
    <property type="entry name" value="HTH_LACI"/>
    <property type="match status" value="1"/>
</dbReference>
<comment type="caution">
    <text evidence="6">The sequence shown here is derived from an EMBL/GenBank/DDBJ whole genome shotgun (WGS) entry which is preliminary data.</text>
</comment>
<feature type="domain" description="HTH lacI-type" evidence="5">
    <location>
        <begin position="28"/>
        <end position="82"/>
    </location>
</feature>
<name>A0A318M4G2_9BIFI</name>
<organism evidence="6 7">
    <name type="scientific">Bifidobacterium asteroides</name>
    <dbReference type="NCBI Taxonomy" id="1684"/>
    <lineage>
        <taxon>Bacteria</taxon>
        <taxon>Bacillati</taxon>
        <taxon>Actinomycetota</taxon>
        <taxon>Actinomycetes</taxon>
        <taxon>Bifidobacteriales</taxon>
        <taxon>Bifidobacteriaceae</taxon>
        <taxon>Bifidobacterium</taxon>
    </lineage>
</organism>
<dbReference type="GO" id="GO:0003700">
    <property type="term" value="F:DNA-binding transcription factor activity"/>
    <property type="evidence" value="ECO:0007669"/>
    <property type="project" value="TreeGrafter"/>
</dbReference>
<evidence type="ECO:0000313" key="6">
    <source>
        <dbReference type="EMBL" id="PXY82968.1"/>
    </source>
</evidence>
<dbReference type="InterPro" id="IPR010982">
    <property type="entry name" value="Lambda_DNA-bd_dom_sf"/>
</dbReference>
<dbReference type="CDD" id="cd01392">
    <property type="entry name" value="HTH_LacI"/>
    <property type="match status" value="1"/>
</dbReference>
<gene>
    <name evidence="6" type="ORF">DKK75_04525</name>
</gene>
<evidence type="ECO:0000256" key="2">
    <source>
        <dbReference type="ARBA" id="ARBA00023015"/>
    </source>
</evidence>
<dbReference type="GO" id="GO:0000976">
    <property type="term" value="F:transcription cis-regulatory region binding"/>
    <property type="evidence" value="ECO:0007669"/>
    <property type="project" value="TreeGrafter"/>
</dbReference>
<dbReference type="PROSITE" id="PS00356">
    <property type="entry name" value="HTH_LACI_1"/>
    <property type="match status" value="1"/>
</dbReference>
<accession>A0A318M4G2</accession>
<dbReference type="InterPro" id="IPR046335">
    <property type="entry name" value="LacI/GalR-like_sensor"/>
</dbReference>
<dbReference type="PANTHER" id="PTHR30146:SF148">
    <property type="entry name" value="HTH-TYPE TRANSCRIPTIONAL REPRESSOR PURR-RELATED"/>
    <property type="match status" value="1"/>
</dbReference>
<dbReference type="EMBL" id="QGLL01000006">
    <property type="protein sequence ID" value="PXY82968.1"/>
    <property type="molecule type" value="Genomic_DNA"/>
</dbReference>
<dbReference type="OrthoDB" id="37081at2"/>
<evidence type="ECO:0000256" key="4">
    <source>
        <dbReference type="ARBA" id="ARBA00023163"/>
    </source>
</evidence>
<dbReference type="AlphaFoldDB" id="A0A318M4G2"/>
<sequence length="368" mass="40105">MAAVRQPPRSAVRPGGRPLRRKAMMAYATIRDVAQRAGVSVSTVSRALNDSGRISPATRQRINQVIHDLHYVPDSRARSMHSAHSRTIGLLIPDIRNSYFADLAYLIQGQLLNHGFQTLICTSTQDDSGEDRAQVRNLLGQHIDGAIIVPGPRSSRTLEELTRRGLPLVCVDRAAEDAAGRGGRTIPCVDADPESGLRQALEDLHAHGHRRITLVPGPLKESATFRERLDVYHNLLAGLEGMDDPLADEAEPGTFDPDMIDLWARQGITGVLFGSSLDAIRAIKTAQSRGISIGTDLSMITFDDLPVFRLLTPAVSTISQQIDVMGTRCVDMLLQLMAGSPVRSVRLRTSYRHCASVGRPPAHTGQDP</sequence>
<keyword evidence="2" id="KW-0805">Transcription regulation</keyword>
<keyword evidence="3" id="KW-0238">DNA-binding</keyword>
<proteinExistence type="predicted"/>
<protein>
    <submittedName>
        <fullName evidence="6">LacI family transcriptional regulator</fullName>
    </submittedName>
</protein>
<dbReference type="SUPFAM" id="SSF53822">
    <property type="entry name" value="Periplasmic binding protein-like I"/>
    <property type="match status" value="1"/>
</dbReference>
<dbReference type="InterPro" id="IPR000843">
    <property type="entry name" value="HTH_LacI"/>
</dbReference>
<dbReference type="Pfam" id="PF00356">
    <property type="entry name" value="LacI"/>
    <property type="match status" value="1"/>
</dbReference>
<dbReference type="PROSITE" id="PS50932">
    <property type="entry name" value="HTH_LACI_2"/>
    <property type="match status" value="1"/>
</dbReference>
<dbReference type="SUPFAM" id="SSF47413">
    <property type="entry name" value="lambda repressor-like DNA-binding domains"/>
    <property type="match status" value="1"/>
</dbReference>
<evidence type="ECO:0000313" key="7">
    <source>
        <dbReference type="Proteomes" id="UP000247744"/>
    </source>
</evidence>
<dbReference type="Gene3D" id="1.10.260.40">
    <property type="entry name" value="lambda repressor-like DNA-binding domains"/>
    <property type="match status" value="1"/>
</dbReference>
<dbReference type="PANTHER" id="PTHR30146">
    <property type="entry name" value="LACI-RELATED TRANSCRIPTIONAL REPRESSOR"/>
    <property type="match status" value="1"/>
</dbReference>